<dbReference type="GO" id="GO:0044545">
    <property type="term" value="C:NSL complex"/>
    <property type="evidence" value="ECO:0007669"/>
    <property type="project" value="TreeGrafter"/>
</dbReference>
<evidence type="ECO:0000259" key="2">
    <source>
        <dbReference type="PROSITE" id="PS52052"/>
    </source>
</evidence>
<reference evidence="3" key="2">
    <citation type="submission" date="2025-08" db="UniProtKB">
        <authorList>
            <consortium name="Ensembl"/>
        </authorList>
    </citation>
    <scope>IDENTIFICATION</scope>
</reference>
<dbReference type="Proteomes" id="UP000008912">
    <property type="component" value="Unassembled WGS sequence"/>
</dbReference>
<feature type="domain" description="PEHE" evidence="2">
    <location>
        <begin position="752"/>
        <end position="873"/>
    </location>
</feature>
<gene>
    <name evidence="3" type="primary">KANSL1L</name>
</gene>
<feature type="compositionally biased region" description="Polar residues" evidence="1">
    <location>
        <begin position="849"/>
        <end position="863"/>
    </location>
</feature>
<dbReference type="Ensembl" id="ENSAMET00000038076.1">
    <property type="protein sequence ID" value="ENSAMEP00000040560.1"/>
    <property type="gene ID" value="ENSAMEG00000004973.2"/>
</dbReference>
<feature type="region of interest" description="Disordered" evidence="1">
    <location>
        <begin position="835"/>
        <end position="863"/>
    </location>
</feature>
<dbReference type="PANTHER" id="PTHR22443">
    <property type="entry name" value="NON-SPECIFIC LETHAL 1, ISOFORM M"/>
    <property type="match status" value="1"/>
</dbReference>
<accession>A0A7N5KIJ2</accession>
<feature type="region of interest" description="Disordered" evidence="1">
    <location>
        <begin position="891"/>
        <end position="945"/>
    </location>
</feature>
<proteinExistence type="predicted"/>
<protein>
    <submittedName>
        <fullName evidence="3">KAT8 regulatory NSL complex subunit 1 like</fullName>
    </submittedName>
</protein>
<feature type="compositionally biased region" description="Polar residues" evidence="1">
    <location>
        <begin position="439"/>
        <end position="454"/>
    </location>
</feature>
<sequence length="945" mass="107083">MTPALREAATKGICFSSLPSTMESDKMLCMESPRTVDEKLKGDTLSQMLGFPTPEPTLNTNFVNLKHFGSSQSSKHYQTVLLMSSNSTLNKYSENYKQRKLGEPNCNKLKNILCNGSNIQLSKICHSHSEESIKKELLSDTTSQCMTDVQIILDSNITKDTNVDKVQLQNCKWYQKSALLDKVTDAEIKKGLLHCAQKKIGPGHSNVPISFSAAEKEEEVNARLLHCVSKQKILLSQARRTQKHLQMLLAKHVVKHYGQQMKFSLKHQLPQMKIFHEPTTVLDSSLPKCTEIKPEVDVLTAENKLWSDTKNGFARCTAAEIQRFALSATGLLSHVEEGLDSDATDSSSDDDLDEYTIRKNVAVNCSTEWKWLVERARVGSRWTWLQAQISELEYKIQQLTDVHRQIRASKGIVILEECQLPKDILKKQIQFADQAASLNTTGNPQIPQESQDSLPEQDFEMSPSSPTLLLRNIEKQSAQLTEIINSLIAPLNLSPTSSPLSSKSCSHKCLANGISRSASENLDELSSSSSWLLNQKHNKKRRKDRTRLKSPSLTIMSTAARTRPLQSFHKRKLYRLSPTFYWTPQTLPSKETFLNTTQMPCLQSASTWRSYEHNSKSQILREHVSELDSSFHSVLSLPSDVPLHFHFEALFKKTEIKGDLAENKFVGDCVISPSPGERNRFEEFAFQRTEPGSHSNFTAVTNVNVLSRTQNSSSQNTARRRLRSESSYDIDNIVIPMSLVAPAKLEKLQYKEILTPSWRVAVLQPLDEYHVGEEEVEDLSDEVFSLRHKKYEEREQARWSLWEQSKWHRRNSRAYSKNAEGQDLLLKEYPDDFNGGQHCAAESPAELPSESQDLSAQGSPSLNDGQEIKSLWWERRAFPLKDEDTEALLCQDEKKDHNASSSPASRGEIFCPTAPENGHHPKRQADEMEEYKPFGLGLTHVKKNR</sequence>
<dbReference type="Gene3D" id="6.10.250.3170">
    <property type="match status" value="1"/>
</dbReference>
<feature type="region of interest" description="Disordered" evidence="1">
    <location>
        <begin position="439"/>
        <end position="461"/>
    </location>
</feature>
<dbReference type="SMART" id="SM01300">
    <property type="entry name" value="PEHE"/>
    <property type="match status" value="1"/>
</dbReference>
<dbReference type="GO" id="GO:0035035">
    <property type="term" value="F:histone acetyltransferase binding"/>
    <property type="evidence" value="ECO:0007669"/>
    <property type="project" value="TreeGrafter"/>
</dbReference>
<dbReference type="GeneTree" id="ENSGT00530000063688"/>
<name>A0A7N5KIJ2_AILME</name>
<dbReference type="AlphaFoldDB" id="A0A7N5KIJ2"/>
<keyword evidence="4" id="KW-1185">Reference proteome</keyword>
<dbReference type="InterPro" id="IPR029332">
    <property type="entry name" value="PEHE_dom"/>
</dbReference>
<reference evidence="3" key="3">
    <citation type="submission" date="2025-09" db="UniProtKB">
        <authorList>
            <consortium name="Ensembl"/>
        </authorList>
    </citation>
    <scope>IDENTIFICATION</scope>
</reference>
<dbReference type="PROSITE" id="PS52052">
    <property type="entry name" value="PEHE"/>
    <property type="match status" value="1"/>
</dbReference>
<dbReference type="Pfam" id="PF15275">
    <property type="entry name" value="PEHE"/>
    <property type="match status" value="1"/>
</dbReference>
<dbReference type="InterPro" id="IPR026180">
    <property type="entry name" value="NSL1"/>
</dbReference>
<evidence type="ECO:0000256" key="1">
    <source>
        <dbReference type="SAM" id="MobiDB-lite"/>
    </source>
</evidence>
<evidence type="ECO:0000313" key="3">
    <source>
        <dbReference type="Ensembl" id="ENSAMEP00000040560.1"/>
    </source>
</evidence>
<dbReference type="PANTHER" id="PTHR22443:SF16">
    <property type="entry name" value="KAT8 REGULATORY NSL COMPLEX SUBUNIT 1-LIKE PROTEIN"/>
    <property type="match status" value="1"/>
</dbReference>
<reference evidence="3 4" key="1">
    <citation type="journal article" date="2010" name="Nature">
        <title>The sequence and de novo assembly of the giant panda genome.</title>
        <authorList>
            <person name="Li R."/>
            <person name="Fan W."/>
            <person name="Tian G."/>
            <person name="Zhu H."/>
            <person name="He L."/>
            <person name="Cai J."/>
            <person name="Huang Q."/>
            <person name="Cai Q."/>
            <person name="Li B."/>
            <person name="Bai Y."/>
            <person name="Zhang Z."/>
            <person name="Zhang Y."/>
            <person name="Wang W."/>
            <person name="Li J."/>
            <person name="Wei F."/>
            <person name="Li H."/>
            <person name="Jian M."/>
            <person name="Li J."/>
            <person name="Zhang Z."/>
            <person name="Nielsen R."/>
            <person name="Li D."/>
            <person name="Gu W."/>
            <person name="Yang Z."/>
            <person name="Xuan Z."/>
            <person name="Ryder O.A."/>
            <person name="Leung F.C."/>
            <person name="Zhou Y."/>
            <person name="Cao J."/>
            <person name="Sun X."/>
            <person name="Fu Y."/>
            <person name="Fang X."/>
            <person name="Guo X."/>
            <person name="Wang B."/>
            <person name="Hou R."/>
            <person name="Shen F."/>
            <person name="Mu B."/>
            <person name="Ni P."/>
            <person name="Lin R."/>
            <person name="Qian W."/>
            <person name="Wang G."/>
            <person name="Yu C."/>
            <person name="Nie W."/>
            <person name="Wang J."/>
            <person name="Wu Z."/>
            <person name="Liang H."/>
            <person name="Min J."/>
            <person name="Wu Q."/>
            <person name="Cheng S."/>
            <person name="Ruan J."/>
            <person name="Wang M."/>
            <person name="Shi Z."/>
            <person name="Wen M."/>
            <person name="Liu B."/>
            <person name="Ren X."/>
            <person name="Zheng H."/>
            <person name="Dong D."/>
            <person name="Cook K."/>
            <person name="Shan G."/>
            <person name="Zhang H."/>
            <person name="Kosiol C."/>
            <person name="Xie X."/>
            <person name="Lu Z."/>
            <person name="Zheng H."/>
            <person name="Li Y."/>
            <person name="Steiner C.C."/>
            <person name="Lam T.T."/>
            <person name="Lin S."/>
            <person name="Zhang Q."/>
            <person name="Li G."/>
            <person name="Tian J."/>
            <person name="Gong T."/>
            <person name="Liu H."/>
            <person name="Zhang D."/>
            <person name="Fang L."/>
            <person name="Ye C."/>
            <person name="Zhang J."/>
            <person name="Hu W."/>
            <person name="Xu A."/>
            <person name="Ren Y."/>
            <person name="Zhang G."/>
            <person name="Bruford M.W."/>
            <person name="Li Q."/>
            <person name="Ma L."/>
            <person name="Guo Y."/>
            <person name="An N."/>
            <person name="Hu Y."/>
            <person name="Zheng Y."/>
            <person name="Shi Y."/>
            <person name="Li Z."/>
            <person name="Liu Q."/>
            <person name="Chen Y."/>
            <person name="Zhao J."/>
            <person name="Qu N."/>
            <person name="Zhao S."/>
            <person name="Tian F."/>
            <person name="Wang X."/>
            <person name="Wang H."/>
            <person name="Xu L."/>
            <person name="Liu X."/>
            <person name="Vinar T."/>
            <person name="Wang Y."/>
            <person name="Lam T.W."/>
            <person name="Yiu S.M."/>
            <person name="Liu S."/>
            <person name="Zhang H."/>
            <person name="Li D."/>
            <person name="Huang Y."/>
            <person name="Wang X."/>
            <person name="Yang G."/>
            <person name="Jiang Z."/>
            <person name="Wang J."/>
            <person name="Qin N."/>
            <person name="Li L."/>
            <person name="Li J."/>
            <person name="Bolund L."/>
            <person name="Kristiansen K."/>
            <person name="Wong G.K."/>
            <person name="Olson M."/>
            <person name="Zhang X."/>
            <person name="Li S."/>
            <person name="Yang H."/>
            <person name="Wang J."/>
            <person name="Wang J."/>
        </authorList>
    </citation>
    <scope>NUCLEOTIDE SEQUENCE [LARGE SCALE GENOMIC DNA]</scope>
</reference>
<organism evidence="3 4">
    <name type="scientific">Ailuropoda melanoleuca</name>
    <name type="common">Giant panda</name>
    <dbReference type="NCBI Taxonomy" id="9646"/>
    <lineage>
        <taxon>Eukaryota</taxon>
        <taxon>Metazoa</taxon>
        <taxon>Chordata</taxon>
        <taxon>Craniata</taxon>
        <taxon>Vertebrata</taxon>
        <taxon>Euteleostomi</taxon>
        <taxon>Mammalia</taxon>
        <taxon>Eutheria</taxon>
        <taxon>Laurasiatheria</taxon>
        <taxon>Carnivora</taxon>
        <taxon>Caniformia</taxon>
        <taxon>Ursidae</taxon>
        <taxon>Ailuropoda</taxon>
    </lineage>
</organism>
<feature type="compositionally biased region" description="Basic and acidic residues" evidence="1">
    <location>
        <begin position="917"/>
        <end position="932"/>
    </location>
</feature>
<evidence type="ECO:0000313" key="4">
    <source>
        <dbReference type="Proteomes" id="UP000008912"/>
    </source>
</evidence>